<accession>A0A5P2CUG3</accession>
<sequence>MILKKFGIGDAADHVHDSSGQQGRDDVVDRPVAERHDVDGVGRGEADEGFLVDLVGVLGLEDGLVADAGYHERDHNRPASVDAPGLGDSEALRVNVQVELADPILLKVR</sequence>
<reference evidence="2 3" key="1">
    <citation type="submission" date="2018-05" db="EMBL/GenBank/DDBJ databases">
        <title>Streptomyces venezuelae.</title>
        <authorList>
            <person name="Kim W."/>
            <person name="Lee N."/>
            <person name="Cho B.-K."/>
        </authorList>
    </citation>
    <scope>NUCLEOTIDE SEQUENCE [LARGE SCALE GENOMIC DNA]</scope>
    <source>
        <strain evidence="2 3">ATCC 21782</strain>
    </source>
</reference>
<organism evidence="2 3">
    <name type="scientific">Streptomyces venezuelae</name>
    <dbReference type="NCBI Taxonomy" id="54571"/>
    <lineage>
        <taxon>Bacteria</taxon>
        <taxon>Bacillati</taxon>
        <taxon>Actinomycetota</taxon>
        <taxon>Actinomycetes</taxon>
        <taxon>Kitasatosporales</taxon>
        <taxon>Streptomycetaceae</taxon>
        <taxon>Streptomyces</taxon>
    </lineage>
</organism>
<protein>
    <submittedName>
        <fullName evidence="2">Uncharacterized protein</fullName>
    </submittedName>
</protein>
<feature type="region of interest" description="Disordered" evidence="1">
    <location>
        <begin position="1"/>
        <end position="41"/>
    </location>
</feature>
<evidence type="ECO:0000313" key="3">
    <source>
        <dbReference type="Proteomes" id="UP000325211"/>
    </source>
</evidence>
<feature type="compositionally biased region" description="Basic and acidic residues" evidence="1">
    <location>
        <begin position="11"/>
        <end position="41"/>
    </location>
</feature>
<proteinExistence type="predicted"/>
<gene>
    <name evidence="2" type="ORF">DEJ50_00600</name>
</gene>
<dbReference type="Proteomes" id="UP000325211">
    <property type="component" value="Chromosome"/>
</dbReference>
<dbReference type="EMBL" id="CP029190">
    <property type="protein sequence ID" value="QES46572.1"/>
    <property type="molecule type" value="Genomic_DNA"/>
</dbReference>
<evidence type="ECO:0000256" key="1">
    <source>
        <dbReference type="SAM" id="MobiDB-lite"/>
    </source>
</evidence>
<name>A0A5P2CUG3_STRVZ</name>
<evidence type="ECO:0000313" key="2">
    <source>
        <dbReference type="EMBL" id="QES46572.1"/>
    </source>
</evidence>
<dbReference type="AlphaFoldDB" id="A0A5P2CUG3"/>